<dbReference type="InterPro" id="IPR006431">
    <property type="entry name" value="Phage_tape_meas_C"/>
</dbReference>
<evidence type="ECO:0000313" key="2">
    <source>
        <dbReference type="EMBL" id="VFK58177.1"/>
    </source>
</evidence>
<accession>A0A450ZWP6</accession>
<feature type="domain" description="Bacteriophage tail tape measure C-terminal" evidence="1">
    <location>
        <begin position="646"/>
        <end position="714"/>
    </location>
</feature>
<gene>
    <name evidence="2" type="ORF">BECKUNK1418G_GA0071005_100232</name>
    <name evidence="3" type="ORF">BECKUNK1418H_GA0071006_100132</name>
</gene>
<sequence>MSNLVLSTQIRGDGSQLVAELNRVDNAVVRVGSDSLRAGRDMGTMESEAQGLDTTARSLVGSLKNIALTAGAGFGIKETASSFLEASTTAEGYATRLEILLRSTSEGNRVFKAMAEYAGKVPFQYNEIMASATQLAGIMKGGVDEIKEWMPLIGDLAAASGSTIQESADQVSKMLSAGAGAADLFRDRGILAMLGFQFGVSYSAAETRKRMMAEWKKMDSQFRGATDKLARTWDGLMSMFGDKWFAFRNMVMDAGVFEEMKAEVRGVLDELHALEADGTLQKWGESTAKYTMMGARHVDDFALALMGLYAARRAGPMLQTTAAHMLAFRTQTQAVNYLLPTTAASVRRVTFSLRAMTAAANFARGALAALGGPAGLLITGATALGIWAMNANSAADATEDYARKLRVLEGNPKKIKLFDLEKDIERAKAQMADLRAEFKKGTYDDYWGIRGMSYGPDPKDRERYRDLTRFVNAAKERVIELKEETSGLSKITREATKEEQRLLDKLFPMKALAKQYAKEMQGIRNLRVAGILDARREGEAIDVLSAIHAREIRRMHDKTKAAKAQTDAMKESRRAYEAMLKSGEGLMDRLFPEEANARAYRKELALLESLRAAGRISAEKARGAEFKLTLAYVQQQEEARKSAQASIEGLDDLERAANRTFRNIDMAVSGAMYSAEDAFVQFVKTGKLEFTDLINVMVEEMLRLQFRETMAPALMGGLNSLVGGLFAPTAPNALATATTPYLPGDMWADGGVGWFEANAFHRGGTGENEASFKRAVSPSVFRDAPRFHAGIGPDETPAIIRKDESVLTPGQMRALAPASEAARGDTITYAPVFKIDARGANDPGLEKRLYAIAKQVTADGFKDFSRRIGQGGATARMVGRRS</sequence>
<dbReference type="Pfam" id="PF09718">
    <property type="entry name" value="Tape_meas_lam_C"/>
    <property type="match status" value="1"/>
</dbReference>
<proteinExistence type="predicted"/>
<reference evidence="2" key="1">
    <citation type="submission" date="2019-02" db="EMBL/GenBank/DDBJ databases">
        <authorList>
            <person name="Gruber-Vodicka R. H."/>
            <person name="Seah K. B. B."/>
        </authorList>
    </citation>
    <scope>NUCLEOTIDE SEQUENCE</scope>
    <source>
        <strain evidence="3">BECK_BY19</strain>
        <strain evidence="2">BECK_BY8</strain>
    </source>
</reference>
<protein>
    <submittedName>
        <fullName evidence="2">Lambda phage tail tape-measure protein (Tape_meas_lam_C)</fullName>
    </submittedName>
</protein>
<organism evidence="2">
    <name type="scientific">Candidatus Kentrum sp. UNK</name>
    <dbReference type="NCBI Taxonomy" id="2126344"/>
    <lineage>
        <taxon>Bacteria</taxon>
        <taxon>Pseudomonadati</taxon>
        <taxon>Pseudomonadota</taxon>
        <taxon>Gammaproteobacteria</taxon>
        <taxon>Candidatus Kentrum</taxon>
    </lineage>
</organism>
<dbReference type="EMBL" id="CAADFZ010000002">
    <property type="protein sequence ID" value="VFK58177.1"/>
    <property type="molecule type" value="Genomic_DNA"/>
</dbReference>
<evidence type="ECO:0000313" key="3">
    <source>
        <dbReference type="EMBL" id="VFK68293.1"/>
    </source>
</evidence>
<dbReference type="AlphaFoldDB" id="A0A450ZWP6"/>
<dbReference type="EMBL" id="CAADGD010000001">
    <property type="protein sequence ID" value="VFK68293.1"/>
    <property type="molecule type" value="Genomic_DNA"/>
</dbReference>
<evidence type="ECO:0000259" key="1">
    <source>
        <dbReference type="Pfam" id="PF09718"/>
    </source>
</evidence>
<name>A0A450ZWP6_9GAMM</name>